<reference evidence="4" key="1">
    <citation type="journal article" date="2019" name="Int. J. Syst. Evol. Microbiol.">
        <title>The Global Catalogue of Microorganisms (GCM) 10K type strain sequencing project: providing services to taxonomists for standard genome sequencing and annotation.</title>
        <authorList>
            <consortium name="The Broad Institute Genomics Platform"/>
            <consortium name="The Broad Institute Genome Sequencing Center for Infectious Disease"/>
            <person name="Wu L."/>
            <person name="Ma J."/>
        </authorList>
    </citation>
    <scope>NUCLEOTIDE SEQUENCE [LARGE SCALE GENOMIC DNA]</scope>
    <source>
        <strain evidence="4">JCM 18055</strain>
    </source>
</reference>
<dbReference type="Gene3D" id="3.40.50.1820">
    <property type="entry name" value="alpha/beta hydrolase"/>
    <property type="match status" value="1"/>
</dbReference>
<gene>
    <name evidence="3" type="ORF">GCM10023215_12200</name>
</gene>
<feature type="domain" description="Acetyl xylan esterase" evidence="2">
    <location>
        <begin position="19"/>
        <end position="287"/>
    </location>
</feature>
<feature type="compositionally biased region" description="Low complexity" evidence="1">
    <location>
        <begin position="11"/>
        <end position="22"/>
    </location>
</feature>
<protein>
    <recommendedName>
        <fullName evidence="2">Acetyl xylan esterase domain-containing protein</fullName>
    </recommendedName>
</protein>
<dbReference type="EMBL" id="BAABIC010000003">
    <property type="protein sequence ID" value="GAA4680360.1"/>
    <property type="molecule type" value="Genomic_DNA"/>
</dbReference>
<dbReference type="RefSeq" id="WP_345378902.1">
    <property type="nucleotide sequence ID" value="NZ_BAABIC010000003.1"/>
</dbReference>
<dbReference type="PANTHER" id="PTHR40111">
    <property type="entry name" value="CEPHALOSPORIN-C DEACETYLASE"/>
    <property type="match status" value="1"/>
</dbReference>
<dbReference type="InterPro" id="IPR008391">
    <property type="entry name" value="AXE1_dom"/>
</dbReference>
<proteinExistence type="predicted"/>
<evidence type="ECO:0000256" key="1">
    <source>
        <dbReference type="SAM" id="MobiDB-lite"/>
    </source>
</evidence>
<dbReference type="InterPro" id="IPR029058">
    <property type="entry name" value="AB_hydrolase_fold"/>
</dbReference>
<evidence type="ECO:0000313" key="3">
    <source>
        <dbReference type="EMBL" id="GAA4680360.1"/>
    </source>
</evidence>
<name>A0ABP8W3H9_9PSEU</name>
<keyword evidence="4" id="KW-1185">Reference proteome</keyword>
<comment type="caution">
    <text evidence="3">The sequence shown here is derived from an EMBL/GenBank/DDBJ whole genome shotgun (WGS) entry which is preliminary data.</text>
</comment>
<dbReference type="PANTHER" id="PTHR40111:SF1">
    <property type="entry name" value="CEPHALOSPORIN-C DEACETYLASE"/>
    <property type="match status" value="1"/>
</dbReference>
<accession>A0ABP8W3H9</accession>
<feature type="compositionally biased region" description="Gly residues" evidence="1">
    <location>
        <begin position="316"/>
        <end position="325"/>
    </location>
</feature>
<dbReference type="Proteomes" id="UP001500325">
    <property type="component" value="Unassembled WGS sequence"/>
</dbReference>
<organism evidence="3 4">
    <name type="scientific">Pseudonocardia yuanmonensis</name>
    <dbReference type="NCBI Taxonomy" id="1095914"/>
    <lineage>
        <taxon>Bacteria</taxon>
        <taxon>Bacillati</taxon>
        <taxon>Actinomycetota</taxon>
        <taxon>Actinomycetes</taxon>
        <taxon>Pseudonocardiales</taxon>
        <taxon>Pseudonocardiaceae</taxon>
        <taxon>Pseudonocardia</taxon>
    </lineage>
</organism>
<evidence type="ECO:0000259" key="2">
    <source>
        <dbReference type="Pfam" id="PF05448"/>
    </source>
</evidence>
<sequence>MCRADGGDGGAPAQAGAPGPPDLDAFWATTLAQLSQVPVDLRRTPRHAPSAHTVAHDLEFRSWGGQPIRGYAITWEDAAPRPLIVHAHGYRSQAVPRLGWVRAGCHVLGFDVRGFGRSLAAVPAPAPAGWLLTGARGPETSVLRGAVCDYVRATEVAAALNVPTLRAISHGVSLAGGLALMAEAVAPRADLLVLGVPTFGWTEGRRLLVEAGSGAEISSFLDQHPQYPEDDLQAVLSYFDTALLAPRVRCPTVIGLGVVDRVVPCATVMAVVEPIRAPREVMTFPVSHDAGPAMRAWDRFDERWLGLAVGGVPDGFGQDGFGQDGSPGQRSAAASRTQAR</sequence>
<evidence type="ECO:0000313" key="4">
    <source>
        <dbReference type="Proteomes" id="UP001500325"/>
    </source>
</evidence>
<dbReference type="Pfam" id="PF05448">
    <property type="entry name" value="AXE1"/>
    <property type="match status" value="1"/>
</dbReference>
<feature type="region of interest" description="Disordered" evidence="1">
    <location>
        <begin position="1"/>
        <end position="22"/>
    </location>
</feature>
<dbReference type="InterPro" id="IPR039069">
    <property type="entry name" value="CE7"/>
</dbReference>
<feature type="region of interest" description="Disordered" evidence="1">
    <location>
        <begin position="316"/>
        <end position="340"/>
    </location>
</feature>
<dbReference type="SUPFAM" id="SSF53474">
    <property type="entry name" value="alpha/beta-Hydrolases"/>
    <property type="match status" value="1"/>
</dbReference>
<feature type="compositionally biased region" description="Low complexity" evidence="1">
    <location>
        <begin position="326"/>
        <end position="340"/>
    </location>
</feature>